<evidence type="ECO:0000313" key="3">
    <source>
        <dbReference type="Proteomes" id="UP000325105"/>
    </source>
</evidence>
<gene>
    <name evidence="2" type="ORF">BC792_13220</name>
</gene>
<sequence>MKKLILAAVALVITFSVAQAQTSTSGVKVKVNVELNPFQSIEIGSGVVPGAAPAGYDDAVTLRYKTAADYKHGVDTLVQRQLKVSSVGSGYRVKAALSSGGKFIKELGNGQADYDASQLLEIAVGGKASQTAAANLDFGPFGQTSDAGSSVLDQELDVKYIGKPLNEDTVKKLLGNGGKDSKAVYTVDVVYTIAAN</sequence>
<protein>
    <submittedName>
        <fullName evidence="2">Uncharacterized protein</fullName>
    </submittedName>
</protein>
<organism evidence="2 3">
    <name type="scientific">Sphingobacterium allocomposti</name>
    <dbReference type="NCBI Taxonomy" id="415956"/>
    <lineage>
        <taxon>Bacteria</taxon>
        <taxon>Pseudomonadati</taxon>
        <taxon>Bacteroidota</taxon>
        <taxon>Sphingobacteriia</taxon>
        <taxon>Sphingobacteriales</taxon>
        <taxon>Sphingobacteriaceae</taxon>
        <taxon>Sphingobacterium</taxon>
    </lineage>
</organism>
<dbReference type="OrthoDB" id="710106at2"/>
<feature type="signal peptide" evidence="1">
    <location>
        <begin position="1"/>
        <end position="20"/>
    </location>
</feature>
<proteinExistence type="predicted"/>
<accession>A0A5S5CYN9</accession>
<evidence type="ECO:0000256" key="1">
    <source>
        <dbReference type="SAM" id="SignalP"/>
    </source>
</evidence>
<name>A0A5S5CYN9_9SPHI</name>
<dbReference type="EMBL" id="VNHX01000032">
    <property type="protein sequence ID" value="TYP88204.1"/>
    <property type="molecule type" value="Genomic_DNA"/>
</dbReference>
<keyword evidence="1" id="KW-0732">Signal</keyword>
<dbReference type="Proteomes" id="UP000325105">
    <property type="component" value="Unassembled WGS sequence"/>
</dbReference>
<feature type="chain" id="PRO_5024461560" evidence="1">
    <location>
        <begin position="21"/>
        <end position="196"/>
    </location>
</feature>
<keyword evidence="3" id="KW-1185">Reference proteome</keyword>
<dbReference type="AlphaFoldDB" id="A0A5S5CYN9"/>
<reference evidence="2 3" key="1">
    <citation type="submission" date="2019-07" db="EMBL/GenBank/DDBJ databases">
        <title>Genomic Encyclopedia of Archaeal and Bacterial Type Strains, Phase II (KMG-II): from individual species to whole genera.</title>
        <authorList>
            <person name="Goeker M."/>
        </authorList>
    </citation>
    <scope>NUCLEOTIDE SEQUENCE [LARGE SCALE GENOMIC DNA]</scope>
    <source>
        <strain evidence="2 3">DSM 18850</strain>
    </source>
</reference>
<dbReference type="RefSeq" id="WP_148910276.1">
    <property type="nucleotide sequence ID" value="NZ_VNHX01000032.1"/>
</dbReference>
<comment type="caution">
    <text evidence="2">The sequence shown here is derived from an EMBL/GenBank/DDBJ whole genome shotgun (WGS) entry which is preliminary data.</text>
</comment>
<evidence type="ECO:0000313" key="2">
    <source>
        <dbReference type="EMBL" id="TYP88204.1"/>
    </source>
</evidence>